<protein>
    <submittedName>
        <fullName evidence="1 3">Uncharacterized protein</fullName>
    </submittedName>
</protein>
<accession>A0A183SPT4</accession>
<reference evidence="1 2" key="2">
    <citation type="submission" date="2018-11" db="EMBL/GenBank/DDBJ databases">
        <authorList>
            <consortium name="Pathogen Informatics"/>
        </authorList>
    </citation>
    <scope>NUCLEOTIDE SEQUENCE [LARGE SCALE GENOMIC DNA]</scope>
    <source>
        <strain evidence="1 2">NST_G2</strain>
    </source>
</reference>
<gene>
    <name evidence="1" type="ORF">SSLN_LOCUS6232</name>
</gene>
<evidence type="ECO:0000313" key="1">
    <source>
        <dbReference type="EMBL" id="VDL92617.1"/>
    </source>
</evidence>
<dbReference type="AlphaFoldDB" id="A0A183SPT4"/>
<name>A0A183SPT4_SCHSO</name>
<evidence type="ECO:0000313" key="3">
    <source>
        <dbReference type="WBParaSite" id="SSLN_0000642901-mRNA-1"/>
    </source>
</evidence>
<evidence type="ECO:0000313" key="2">
    <source>
        <dbReference type="Proteomes" id="UP000275846"/>
    </source>
</evidence>
<proteinExistence type="predicted"/>
<reference evidence="3" key="1">
    <citation type="submission" date="2016-06" db="UniProtKB">
        <authorList>
            <consortium name="WormBaseParasite"/>
        </authorList>
    </citation>
    <scope>IDENTIFICATION</scope>
</reference>
<sequence>MDAVLQKNIRNAYPPSHLRVQQQTLLPCGGSLGARRDPSFLVDLRYRSPMRRSPDGCREWSVAEMKRQADLMSLLALGGKNNVINWANMAYLNAKSTAQHKSVLVYE</sequence>
<organism evidence="3">
    <name type="scientific">Schistocephalus solidus</name>
    <name type="common">Tapeworm</name>
    <dbReference type="NCBI Taxonomy" id="70667"/>
    <lineage>
        <taxon>Eukaryota</taxon>
        <taxon>Metazoa</taxon>
        <taxon>Spiralia</taxon>
        <taxon>Lophotrochozoa</taxon>
        <taxon>Platyhelminthes</taxon>
        <taxon>Cestoda</taxon>
        <taxon>Eucestoda</taxon>
        <taxon>Diphyllobothriidea</taxon>
        <taxon>Diphyllobothriidae</taxon>
        <taxon>Schistocephalus</taxon>
    </lineage>
</organism>
<dbReference type="WBParaSite" id="SSLN_0000642901-mRNA-1">
    <property type="protein sequence ID" value="SSLN_0000642901-mRNA-1"/>
    <property type="gene ID" value="SSLN_0000642901"/>
</dbReference>
<dbReference type="EMBL" id="UYSU01033600">
    <property type="protein sequence ID" value="VDL92617.1"/>
    <property type="molecule type" value="Genomic_DNA"/>
</dbReference>
<keyword evidence="2" id="KW-1185">Reference proteome</keyword>
<dbReference type="Proteomes" id="UP000275846">
    <property type="component" value="Unassembled WGS sequence"/>
</dbReference>